<dbReference type="EMBL" id="JAODUP010000243">
    <property type="protein sequence ID" value="KAK2155311.1"/>
    <property type="molecule type" value="Genomic_DNA"/>
</dbReference>
<reference evidence="1" key="1">
    <citation type="journal article" date="2023" name="Mol. Biol. Evol.">
        <title>Third-Generation Sequencing Reveals the Adaptive Role of the Epigenome in Three Deep-Sea Polychaetes.</title>
        <authorList>
            <person name="Perez M."/>
            <person name="Aroh O."/>
            <person name="Sun Y."/>
            <person name="Lan Y."/>
            <person name="Juniper S.K."/>
            <person name="Young C.R."/>
            <person name="Angers B."/>
            <person name="Qian P.Y."/>
        </authorList>
    </citation>
    <scope>NUCLEOTIDE SEQUENCE</scope>
    <source>
        <strain evidence="1">P08H-3</strain>
    </source>
</reference>
<name>A0AAD9JLH6_9ANNE</name>
<comment type="caution">
    <text evidence="1">The sequence shown here is derived from an EMBL/GenBank/DDBJ whole genome shotgun (WGS) entry which is preliminary data.</text>
</comment>
<accession>A0AAD9JLH6</accession>
<protein>
    <submittedName>
        <fullName evidence="1">Uncharacterized protein</fullName>
    </submittedName>
</protein>
<evidence type="ECO:0000313" key="2">
    <source>
        <dbReference type="Proteomes" id="UP001208570"/>
    </source>
</evidence>
<sequence>MPMCVRMKPLKGASIPQQYQNEYRITTAKKK</sequence>
<dbReference type="Proteomes" id="UP001208570">
    <property type="component" value="Unassembled WGS sequence"/>
</dbReference>
<gene>
    <name evidence="1" type="ORF">LSH36_243g04047</name>
</gene>
<dbReference type="AlphaFoldDB" id="A0AAD9JLH6"/>
<evidence type="ECO:0000313" key="1">
    <source>
        <dbReference type="EMBL" id="KAK2155311.1"/>
    </source>
</evidence>
<keyword evidence="2" id="KW-1185">Reference proteome</keyword>
<proteinExistence type="predicted"/>
<organism evidence="1 2">
    <name type="scientific">Paralvinella palmiformis</name>
    <dbReference type="NCBI Taxonomy" id="53620"/>
    <lineage>
        <taxon>Eukaryota</taxon>
        <taxon>Metazoa</taxon>
        <taxon>Spiralia</taxon>
        <taxon>Lophotrochozoa</taxon>
        <taxon>Annelida</taxon>
        <taxon>Polychaeta</taxon>
        <taxon>Sedentaria</taxon>
        <taxon>Canalipalpata</taxon>
        <taxon>Terebellida</taxon>
        <taxon>Terebelliformia</taxon>
        <taxon>Alvinellidae</taxon>
        <taxon>Paralvinella</taxon>
    </lineage>
</organism>